<dbReference type="InterPro" id="IPR018990">
    <property type="entry name" value="Prot_inh_I42_chagasin"/>
</dbReference>
<keyword evidence="2" id="KW-0789">Thiol protease inhibitor</keyword>
<dbReference type="Proteomes" id="UP000255066">
    <property type="component" value="Unassembled WGS sequence"/>
</dbReference>
<keyword evidence="1" id="KW-0646">Protease inhibitor</keyword>
<dbReference type="GO" id="GO:0004869">
    <property type="term" value="F:cysteine-type endopeptidase inhibitor activity"/>
    <property type="evidence" value="ECO:0007669"/>
    <property type="project" value="UniProtKB-KW"/>
</dbReference>
<evidence type="ECO:0000313" key="7">
    <source>
        <dbReference type="Proteomes" id="UP000054735"/>
    </source>
</evidence>
<sequence>MNKWILLPGLLLFSSCYAAVYDSPEMAMTVDSSQSRFVISLPSNPTTGYSWTLKNYNSNLFKLLSSQFHPLKPKLIGSGGKTVFVFQVLKGVKLPVRSTFEFFYARPWEPENGRTQKVRVNFQKGLNTAAPVIGE</sequence>
<organism evidence="6 8">
    <name type="scientific">Legionella birminghamensis</name>
    <dbReference type="NCBI Taxonomy" id="28083"/>
    <lineage>
        <taxon>Bacteria</taxon>
        <taxon>Pseudomonadati</taxon>
        <taxon>Pseudomonadota</taxon>
        <taxon>Gammaproteobacteria</taxon>
        <taxon>Legionellales</taxon>
        <taxon>Legionellaceae</taxon>
        <taxon>Legionella</taxon>
    </lineage>
</organism>
<dbReference type="Proteomes" id="UP000054735">
    <property type="component" value="Unassembled WGS sequence"/>
</dbReference>
<evidence type="ECO:0000313" key="5">
    <source>
        <dbReference type="EMBL" id="KTC74704.1"/>
    </source>
</evidence>
<dbReference type="RefSeq" id="WP_058522846.1">
    <property type="nucleotide sequence ID" value="NZ_CAAAHV010000005.1"/>
</dbReference>
<reference evidence="5 7" key="1">
    <citation type="submission" date="2015-11" db="EMBL/GenBank/DDBJ databases">
        <title>Genomic analysis of 38 Legionella species identifies large and diverse effector repertoires.</title>
        <authorList>
            <person name="Burstein D."/>
            <person name="Amaro F."/>
            <person name="Zusman T."/>
            <person name="Lifshitz Z."/>
            <person name="Cohen O."/>
            <person name="Gilbert J.A."/>
            <person name="Pupko T."/>
            <person name="Shuman H.A."/>
            <person name="Segal G."/>
        </authorList>
    </citation>
    <scope>NUCLEOTIDE SEQUENCE [LARGE SCALE GENOMIC DNA]</scope>
    <source>
        <strain evidence="5 7">CDC#1407-AL-14</strain>
    </source>
</reference>
<reference evidence="6 8" key="2">
    <citation type="submission" date="2018-06" db="EMBL/GenBank/DDBJ databases">
        <authorList>
            <consortium name="Pathogen Informatics"/>
            <person name="Doyle S."/>
        </authorList>
    </citation>
    <scope>NUCLEOTIDE SEQUENCE [LARGE SCALE GENOMIC DNA]</scope>
    <source>
        <strain evidence="6 8">NCTC12437</strain>
    </source>
</reference>
<feature type="domain" description="Proteinase inhibitor I42 chagasin" evidence="4">
    <location>
        <begin position="34"/>
        <end position="119"/>
    </location>
</feature>
<protein>
    <submittedName>
        <fullName evidence="6">Secreted protein</fullName>
    </submittedName>
</protein>
<dbReference type="OrthoDB" id="670336at2"/>
<feature type="signal peptide" evidence="3">
    <location>
        <begin position="1"/>
        <end position="18"/>
    </location>
</feature>
<accession>A0A378I8G4</accession>
<keyword evidence="7" id="KW-1185">Reference proteome</keyword>
<dbReference type="EMBL" id="UGNW01000001">
    <property type="protein sequence ID" value="STX31507.1"/>
    <property type="molecule type" value="Genomic_DNA"/>
</dbReference>
<feature type="chain" id="PRO_5016772267" evidence="3">
    <location>
        <begin position="19"/>
        <end position="135"/>
    </location>
</feature>
<keyword evidence="3" id="KW-0732">Signal</keyword>
<evidence type="ECO:0000256" key="1">
    <source>
        <dbReference type="ARBA" id="ARBA00022690"/>
    </source>
</evidence>
<dbReference type="InterPro" id="IPR052781">
    <property type="entry name" value="Cys_protease_inhibitor_I42"/>
</dbReference>
<evidence type="ECO:0000313" key="6">
    <source>
        <dbReference type="EMBL" id="STX31507.1"/>
    </source>
</evidence>
<evidence type="ECO:0000256" key="2">
    <source>
        <dbReference type="ARBA" id="ARBA00022704"/>
    </source>
</evidence>
<dbReference type="PROSITE" id="PS51257">
    <property type="entry name" value="PROKAR_LIPOPROTEIN"/>
    <property type="match status" value="1"/>
</dbReference>
<dbReference type="PANTHER" id="PTHR36530:SF1">
    <property type="entry name" value="AMOEBIASIN-1"/>
    <property type="match status" value="1"/>
</dbReference>
<evidence type="ECO:0000313" key="8">
    <source>
        <dbReference type="Proteomes" id="UP000255066"/>
    </source>
</evidence>
<dbReference type="Pfam" id="PF09394">
    <property type="entry name" value="Inhibitor_I42"/>
    <property type="match status" value="1"/>
</dbReference>
<evidence type="ECO:0000259" key="4">
    <source>
        <dbReference type="Pfam" id="PF09394"/>
    </source>
</evidence>
<dbReference type="InterPro" id="IPR036331">
    <property type="entry name" value="Chagasin-like_sf"/>
</dbReference>
<dbReference type="Gene3D" id="2.60.40.2020">
    <property type="match status" value="1"/>
</dbReference>
<dbReference type="EMBL" id="LNXT01000008">
    <property type="protein sequence ID" value="KTC74704.1"/>
    <property type="molecule type" value="Genomic_DNA"/>
</dbReference>
<dbReference type="STRING" id="28083.Lbir_0737"/>
<proteinExistence type="predicted"/>
<name>A0A378I8G4_9GAMM</name>
<dbReference type="SUPFAM" id="SSF141066">
    <property type="entry name" value="ICP-like"/>
    <property type="match status" value="1"/>
</dbReference>
<dbReference type="AlphaFoldDB" id="A0A378I8G4"/>
<dbReference type="PANTHER" id="PTHR36530">
    <property type="entry name" value="INHIBITOR OF CYSTEINE PEPTIDASE"/>
    <property type="match status" value="1"/>
</dbReference>
<evidence type="ECO:0000256" key="3">
    <source>
        <dbReference type="SAM" id="SignalP"/>
    </source>
</evidence>
<gene>
    <name evidence="5" type="ORF">Lbir_0737</name>
    <name evidence="6" type="ORF">NCTC12437_01281</name>
</gene>